<dbReference type="SUPFAM" id="SSF53649">
    <property type="entry name" value="Alkaline phosphatase-like"/>
    <property type="match status" value="1"/>
</dbReference>
<evidence type="ECO:0008006" key="2">
    <source>
        <dbReference type="Google" id="ProtNLM"/>
    </source>
</evidence>
<dbReference type="GO" id="GO:0016787">
    <property type="term" value="F:hydrolase activity"/>
    <property type="evidence" value="ECO:0007669"/>
    <property type="project" value="UniProtKB-ARBA"/>
</dbReference>
<proteinExistence type="predicted"/>
<dbReference type="Gene3D" id="3.40.720.10">
    <property type="entry name" value="Alkaline Phosphatase, subunit A"/>
    <property type="match status" value="1"/>
</dbReference>
<dbReference type="InterPro" id="IPR017850">
    <property type="entry name" value="Alkaline_phosphatase_core_sf"/>
</dbReference>
<accession>A0A383CFM0</accession>
<feature type="non-terminal residue" evidence="1">
    <location>
        <position position="107"/>
    </location>
</feature>
<dbReference type="InterPro" id="IPR002591">
    <property type="entry name" value="Phosphodiest/P_Trfase"/>
</dbReference>
<evidence type="ECO:0000313" key="1">
    <source>
        <dbReference type="EMBL" id="SVE30934.1"/>
    </source>
</evidence>
<protein>
    <recommendedName>
        <fullName evidence="2">Alkaline phosphatase family protein</fullName>
    </recommendedName>
</protein>
<organism evidence="1">
    <name type="scientific">marine metagenome</name>
    <dbReference type="NCBI Taxonomy" id="408172"/>
    <lineage>
        <taxon>unclassified sequences</taxon>
        <taxon>metagenomes</taxon>
        <taxon>ecological metagenomes</taxon>
    </lineage>
</organism>
<sequence length="107" mass="11832">MPSSAQDGNARAAILNVVGLTTRHLGEHTPCLRAFAEREGNTQVVVEPVLPAVTCTAQATYLTGKTPSEHGIVANGWYDRTLDEHHFWKQSNRLVGGEKLWETLRHD</sequence>
<name>A0A383CFM0_9ZZZZ</name>
<dbReference type="AlphaFoldDB" id="A0A383CFM0"/>
<dbReference type="PANTHER" id="PTHR10151">
    <property type="entry name" value="ECTONUCLEOTIDE PYROPHOSPHATASE/PHOSPHODIESTERASE"/>
    <property type="match status" value="1"/>
</dbReference>
<dbReference type="PANTHER" id="PTHR10151:SF120">
    <property type="entry name" value="BIS(5'-ADENOSYL)-TRIPHOSPHATASE"/>
    <property type="match status" value="1"/>
</dbReference>
<dbReference type="EMBL" id="UINC01208409">
    <property type="protein sequence ID" value="SVE30934.1"/>
    <property type="molecule type" value="Genomic_DNA"/>
</dbReference>
<dbReference type="Pfam" id="PF01663">
    <property type="entry name" value="Phosphodiest"/>
    <property type="match status" value="1"/>
</dbReference>
<gene>
    <name evidence="1" type="ORF">METZ01_LOCUS483788</name>
</gene>
<reference evidence="1" key="1">
    <citation type="submission" date="2018-05" db="EMBL/GenBank/DDBJ databases">
        <authorList>
            <person name="Lanie J.A."/>
            <person name="Ng W.-L."/>
            <person name="Kazmierczak K.M."/>
            <person name="Andrzejewski T.M."/>
            <person name="Davidsen T.M."/>
            <person name="Wayne K.J."/>
            <person name="Tettelin H."/>
            <person name="Glass J.I."/>
            <person name="Rusch D."/>
            <person name="Podicherti R."/>
            <person name="Tsui H.-C.T."/>
            <person name="Winkler M.E."/>
        </authorList>
    </citation>
    <scope>NUCLEOTIDE SEQUENCE</scope>
</reference>